<feature type="transmembrane region" description="Helical" evidence="1">
    <location>
        <begin position="93"/>
        <end position="111"/>
    </location>
</feature>
<reference evidence="2 3" key="1">
    <citation type="submission" date="2019-02" db="EMBL/GenBank/DDBJ databases">
        <title>Deep-cultivation of Planctomycetes and their phenomic and genomic characterization uncovers novel biology.</title>
        <authorList>
            <person name="Wiegand S."/>
            <person name="Jogler M."/>
            <person name="Boedeker C."/>
            <person name="Pinto D."/>
            <person name="Vollmers J."/>
            <person name="Rivas-Marin E."/>
            <person name="Kohn T."/>
            <person name="Peeters S.H."/>
            <person name="Heuer A."/>
            <person name="Rast P."/>
            <person name="Oberbeckmann S."/>
            <person name="Bunk B."/>
            <person name="Jeske O."/>
            <person name="Meyerdierks A."/>
            <person name="Storesund J.E."/>
            <person name="Kallscheuer N."/>
            <person name="Luecker S."/>
            <person name="Lage O.M."/>
            <person name="Pohl T."/>
            <person name="Merkel B.J."/>
            <person name="Hornburger P."/>
            <person name="Mueller R.-W."/>
            <person name="Bruemmer F."/>
            <person name="Labrenz M."/>
            <person name="Spormann A.M."/>
            <person name="Op Den Camp H."/>
            <person name="Overmann J."/>
            <person name="Amann R."/>
            <person name="Jetten M.S.M."/>
            <person name="Mascher T."/>
            <person name="Medema M.H."/>
            <person name="Devos D.P."/>
            <person name="Kaster A.-K."/>
            <person name="Ovreas L."/>
            <person name="Rohde M."/>
            <person name="Galperin M.Y."/>
            <person name="Jogler C."/>
        </authorList>
    </citation>
    <scope>NUCLEOTIDE SEQUENCE [LARGE SCALE GENOMIC DNA]</scope>
    <source>
        <strain evidence="2 3">Pan54</strain>
    </source>
</reference>
<accession>A0A5C5XJH4</accession>
<comment type="caution">
    <text evidence="2">The sequence shown here is derived from an EMBL/GenBank/DDBJ whole genome shotgun (WGS) entry which is preliminary data.</text>
</comment>
<dbReference type="OrthoDB" id="569649at2"/>
<keyword evidence="3" id="KW-1185">Reference proteome</keyword>
<dbReference type="AlphaFoldDB" id="A0A5C5XJH4"/>
<dbReference type="CDD" id="cd12087">
    <property type="entry name" value="TM_EGFR-like"/>
    <property type="match status" value="1"/>
</dbReference>
<keyword evidence="1" id="KW-0812">Transmembrane</keyword>
<proteinExistence type="predicted"/>
<keyword evidence="1" id="KW-1133">Transmembrane helix</keyword>
<organism evidence="2 3">
    <name type="scientific">Rubinisphaera italica</name>
    <dbReference type="NCBI Taxonomy" id="2527969"/>
    <lineage>
        <taxon>Bacteria</taxon>
        <taxon>Pseudomonadati</taxon>
        <taxon>Planctomycetota</taxon>
        <taxon>Planctomycetia</taxon>
        <taxon>Planctomycetales</taxon>
        <taxon>Planctomycetaceae</taxon>
        <taxon>Rubinisphaera</taxon>
    </lineage>
</organism>
<gene>
    <name evidence="2" type="ORF">Pan54_38720</name>
</gene>
<name>A0A5C5XJH4_9PLAN</name>
<feature type="transmembrane region" description="Helical" evidence="1">
    <location>
        <begin position="57"/>
        <end position="78"/>
    </location>
</feature>
<evidence type="ECO:0000313" key="2">
    <source>
        <dbReference type="EMBL" id="TWT63120.1"/>
    </source>
</evidence>
<evidence type="ECO:0000313" key="3">
    <source>
        <dbReference type="Proteomes" id="UP000316095"/>
    </source>
</evidence>
<dbReference type="Proteomes" id="UP000316095">
    <property type="component" value="Unassembled WGS sequence"/>
</dbReference>
<protein>
    <submittedName>
        <fullName evidence="2">Uncharacterized protein</fullName>
    </submittedName>
</protein>
<dbReference type="EMBL" id="SJPG01000001">
    <property type="protein sequence ID" value="TWT63120.1"/>
    <property type="molecule type" value="Genomic_DNA"/>
</dbReference>
<keyword evidence="1" id="KW-0472">Membrane</keyword>
<sequence>MNENELYSFNGLVTHKGEEFQEAYVLLSPPPSEIGELRSAFSTLCESTFNRTVLNRIMYALTIGIFCSLLFLFAAGIFHDIHPDNWQQALDDYISSMAIVCLIVTLFIFLLRRRKHISTYVGTNGIAKFTCFEDQLDGCVNSHILSFKDASELRWIFNDVFVHGGYSGSSFVFRWLNSNQQEVFLINGSFHDKDYSPPLDNEYYFAAAAQTSWNHIQYERSIQELKQNGFASFRVFESDMISVGVGYLEFVFDGTSVRLPPDEVELFTLREGALHVESRTLKFYRNSRECRINTGRISNLDQLVKLAVDESGFIFVDE</sequence>
<evidence type="ECO:0000256" key="1">
    <source>
        <dbReference type="SAM" id="Phobius"/>
    </source>
</evidence>
<dbReference type="RefSeq" id="WP_146504903.1">
    <property type="nucleotide sequence ID" value="NZ_SJPG01000001.1"/>
</dbReference>